<dbReference type="RefSeq" id="WP_008489814.1">
    <property type="nucleotide sequence ID" value="NZ_AMRG01000018.1"/>
</dbReference>
<dbReference type="eggNOG" id="COG1684">
    <property type="taxonomic scope" value="Bacteria"/>
</dbReference>
<evidence type="ECO:0000313" key="11">
    <source>
        <dbReference type="EMBL" id="EKE80521.1"/>
    </source>
</evidence>
<evidence type="ECO:0000256" key="9">
    <source>
        <dbReference type="NCBIfam" id="TIGR01400"/>
    </source>
</evidence>
<evidence type="ECO:0000256" key="5">
    <source>
        <dbReference type="ARBA" id="ARBA00022692"/>
    </source>
</evidence>
<evidence type="ECO:0000256" key="6">
    <source>
        <dbReference type="ARBA" id="ARBA00022989"/>
    </source>
</evidence>
<evidence type="ECO:0000256" key="7">
    <source>
        <dbReference type="ARBA" id="ARBA00023136"/>
    </source>
</evidence>
<keyword evidence="5 10" id="KW-0812">Transmembrane</keyword>
<dbReference type="AlphaFoldDB" id="K2JB55"/>
<protein>
    <recommendedName>
        <fullName evidence="3 9">Flagellar biosynthetic protein FliR</fullName>
    </recommendedName>
</protein>
<keyword evidence="8 10" id="KW-0975">Bacterial flagellum</keyword>
<dbReference type="NCBIfam" id="TIGR01400">
    <property type="entry name" value="fliR"/>
    <property type="match status" value="1"/>
</dbReference>
<evidence type="ECO:0000313" key="12">
    <source>
        <dbReference type="Proteomes" id="UP000014115"/>
    </source>
</evidence>
<evidence type="ECO:0000256" key="3">
    <source>
        <dbReference type="ARBA" id="ARBA00021717"/>
    </source>
</evidence>
<organism evidence="11 12">
    <name type="scientific">Idiomarina xiamenensis 10-D-4</name>
    <dbReference type="NCBI Taxonomy" id="740709"/>
    <lineage>
        <taxon>Bacteria</taxon>
        <taxon>Pseudomonadati</taxon>
        <taxon>Pseudomonadota</taxon>
        <taxon>Gammaproteobacteria</taxon>
        <taxon>Alteromonadales</taxon>
        <taxon>Idiomarinaceae</taxon>
        <taxon>Idiomarina</taxon>
    </lineage>
</organism>
<comment type="subcellular location">
    <subcellularLocation>
        <location evidence="10">Cell membrane</location>
        <topology evidence="10">Multi-pass membrane protein</topology>
    </subcellularLocation>
    <subcellularLocation>
        <location evidence="10">Bacterial flagellum basal body</location>
    </subcellularLocation>
</comment>
<keyword evidence="6 10" id="KW-1133">Transmembrane helix</keyword>
<feature type="transmembrane region" description="Helical" evidence="10">
    <location>
        <begin position="66"/>
        <end position="88"/>
    </location>
</feature>
<dbReference type="PATRIC" id="fig|740709.3.peg.2442"/>
<dbReference type="Pfam" id="PF01311">
    <property type="entry name" value="Bac_export_1"/>
    <property type="match status" value="1"/>
</dbReference>
<keyword evidence="11" id="KW-0969">Cilium</keyword>
<dbReference type="PRINTS" id="PR00953">
    <property type="entry name" value="TYPE3IMRPROT"/>
</dbReference>
<dbReference type="Proteomes" id="UP000014115">
    <property type="component" value="Unassembled WGS sequence"/>
</dbReference>
<evidence type="ECO:0000256" key="4">
    <source>
        <dbReference type="ARBA" id="ARBA00022475"/>
    </source>
</evidence>
<feature type="transmembrane region" description="Helical" evidence="10">
    <location>
        <begin position="16"/>
        <end position="36"/>
    </location>
</feature>
<dbReference type="GO" id="GO:0044780">
    <property type="term" value="P:bacterial-type flagellum assembly"/>
    <property type="evidence" value="ECO:0007669"/>
    <property type="project" value="UniProtKB-UniRule"/>
</dbReference>
<dbReference type="PANTHER" id="PTHR30065:SF8">
    <property type="entry name" value="FLAGELLAR BIOSYNTHETIC PROTEIN FLIR"/>
    <property type="match status" value="1"/>
</dbReference>
<keyword evidence="11" id="KW-0282">Flagellum</keyword>
<dbReference type="GO" id="GO:0005886">
    <property type="term" value="C:plasma membrane"/>
    <property type="evidence" value="ECO:0007669"/>
    <property type="project" value="UniProtKB-SubCell"/>
</dbReference>
<keyword evidence="4 10" id="KW-1003">Cell membrane</keyword>
<reference evidence="11 12" key="1">
    <citation type="journal article" date="2012" name="J. Bacteriol.">
        <title>Genome Sequence of Idiomarina xiamenensis Type Strain 10-D-4.</title>
        <authorList>
            <person name="Lai Q."/>
            <person name="Wang L."/>
            <person name="Wang W."/>
            <person name="Shao Z."/>
        </authorList>
    </citation>
    <scope>NUCLEOTIDE SEQUENCE [LARGE SCALE GENOMIC DNA]</scope>
    <source>
        <strain evidence="11 12">10-D-4</strain>
    </source>
</reference>
<keyword evidence="7 10" id="KW-0472">Membrane</keyword>
<feature type="transmembrane region" description="Helical" evidence="10">
    <location>
        <begin position="217"/>
        <end position="239"/>
    </location>
</feature>
<keyword evidence="12" id="KW-1185">Reference proteome</keyword>
<evidence type="ECO:0000256" key="8">
    <source>
        <dbReference type="ARBA" id="ARBA00023143"/>
    </source>
</evidence>
<feature type="transmembrane region" description="Helical" evidence="10">
    <location>
        <begin position="95"/>
        <end position="115"/>
    </location>
</feature>
<comment type="similarity">
    <text evidence="2 10">Belongs to the FliR/MopE/SpaR family.</text>
</comment>
<dbReference type="GO" id="GO:0006605">
    <property type="term" value="P:protein targeting"/>
    <property type="evidence" value="ECO:0007669"/>
    <property type="project" value="UniProtKB-UniRule"/>
</dbReference>
<feature type="transmembrane region" description="Helical" evidence="10">
    <location>
        <begin position="127"/>
        <end position="152"/>
    </location>
</feature>
<dbReference type="STRING" id="740709.A10D4_12091"/>
<dbReference type="PANTHER" id="PTHR30065">
    <property type="entry name" value="FLAGELLAR BIOSYNTHETIC PROTEIN FLIR"/>
    <property type="match status" value="1"/>
</dbReference>
<dbReference type="InterPro" id="IPR002010">
    <property type="entry name" value="T3SS_IM_R"/>
</dbReference>
<dbReference type="GO" id="GO:0009425">
    <property type="term" value="C:bacterial-type flagellum basal body"/>
    <property type="evidence" value="ECO:0007669"/>
    <property type="project" value="UniProtKB-SubCell"/>
</dbReference>
<dbReference type="EMBL" id="AMRG01000018">
    <property type="protein sequence ID" value="EKE80521.1"/>
    <property type="molecule type" value="Genomic_DNA"/>
</dbReference>
<feature type="transmembrane region" description="Helical" evidence="10">
    <location>
        <begin position="173"/>
        <end position="197"/>
    </location>
</feature>
<gene>
    <name evidence="11" type="primary">fliR</name>
    <name evidence="11" type="ORF">A10D4_12091</name>
</gene>
<comment type="caution">
    <text evidence="11">The sequence shown here is derived from an EMBL/GenBank/DDBJ whole genome shotgun (WGS) entry which is preliminary data.</text>
</comment>
<accession>K2JB55</accession>
<evidence type="ECO:0000256" key="1">
    <source>
        <dbReference type="ARBA" id="ARBA00002578"/>
    </source>
</evidence>
<feature type="transmembrane region" description="Helical" evidence="10">
    <location>
        <begin position="43"/>
        <end position="60"/>
    </location>
</feature>
<evidence type="ECO:0000256" key="2">
    <source>
        <dbReference type="ARBA" id="ARBA00009772"/>
    </source>
</evidence>
<name>K2JB55_9GAMM</name>
<sequence length="260" mass="27775">MDIATSTILDWLAQHLYPLTRVSAMLMSMALFSGTLINQRIKAPLAIAITLAVSPALPAVNVQVEMVSVAGMLIIAQQIVIGVALGLLSNLFLQTFILGGQMVAMQIGLGFASMVDPSNGQQVPVVAQFFLMLASLLFLAVDGHLLMIRMVVESFNAIPVGMTGLSDIAIQEVFNWGGTMFSAALATVLSGVIALLLVNLSFGVMTRAAPQLNIFSIGFPITMVGGLIVLWLTIGGFMFHFEAQWQRAVTSMCVVINQQC</sequence>
<comment type="function">
    <text evidence="1 10">Role in flagellar biosynthesis.</text>
</comment>
<proteinExistence type="inferred from homology"/>
<dbReference type="InterPro" id="IPR006303">
    <property type="entry name" value="FliR"/>
</dbReference>
<evidence type="ECO:0000256" key="10">
    <source>
        <dbReference type="RuleBase" id="RU362071"/>
    </source>
</evidence>
<keyword evidence="11" id="KW-0966">Cell projection</keyword>
<dbReference type="OrthoDB" id="9797790at2"/>